<feature type="binding site" evidence="14">
    <location>
        <position position="243"/>
    </location>
    <ligand>
        <name>NADP(+)</name>
        <dbReference type="ChEBI" id="CHEBI:58349"/>
    </ligand>
</feature>
<dbReference type="CDD" id="cd01284">
    <property type="entry name" value="Riboflavin_deaminase-reductase"/>
    <property type="match status" value="1"/>
</dbReference>
<dbReference type="InterPro" id="IPR002125">
    <property type="entry name" value="CMP_dCMP_dom"/>
</dbReference>
<dbReference type="SUPFAM" id="SSF53597">
    <property type="entry name" value="Dihydrofolate reductase-like"/>
    <property type="match status" value="1"/>
</dbReference>
<keyword evidence="9 12" id="KW-0521">NADP</keyword>
<dbReference type="PANTHER" id="PTHR38011">
    <property type="entry name" value="DIHYDROFOLATE REDUCTASE FAMILY PROTEIN (AFU_ORTHOLOGUE AFUA_8G06820)"/>
    <property type="match status" value="1"/>
</dbReference>
<keyword evidence="8 12" id="KW-0862">Zinc</keyword>
<dbReference type="EC" id="3.5.4.26" evidence="12"/>
<organism evidence="17 18">
    <name type="scientific">Cohaesibacter marisflavi</name>
    <dbReference type="NCBI Taxonomy" id="655353"/>
    <lineage>
        <taxon>Bacteria</taxon>
        <taxon>Pseudomonadati</taxon>
        <taxon>Pseudomonadota</taxon>
        <taxon>Alphaproteobacteria</taxon>
        <taxon>Hyphomicrobiales</taxon>
        <taxon>Cohaesibacteraceae</taxon>
    </lineage>
</organism>
<evidence type="ECO:0000256" key="11">
    <source>
        <dbReference type="ARBA" id="ARBA00023268"/>
    </source>
</evidence>
<name>A0A1I5B190_9HYPH</name>
<proteinExistence type="inferred from homology"/>
<dbReference type="InterPro" id="IPR016193">
    <property type="entry name" value="Cytidine_deaminase-like"/>
</dbReference>
<feature type="binding site" evidence="15">
    <location>
        <position position="104"/>
    </location>
    <ligand>
        <name>Zn(2+)</name>
        <dbReference type="ChEBI" id="CHEBI:29105"/>
        <note>catalytic</note>
    </ligand>
</feature>
<dbReference type="PROSITE" id="PS51747">
    <property type="entry name" value="CYT_DCMP_DEAMINASES_2"/>
    <property type="match status" value="1"/>
</dbReference>
<evidence type="ECO:0000256" key="14">
    <source>
        <dbReference type="PIRSR" id="PIRSR006769-2"/>
    </source>
</evidence>
<dbReference type="GO" id="GO:0008270">
    <property type="term" value="F:zinc ion binding"/>
    <property type="evidence" value="ECO:0007669"/>
    <property type="project" value="InterPro"/>
</dbReference>
<protein>
    <recommendedName>
        <fullName evidence="12">Riboflavin biosynthesis protein RibD</fullName>
    </recommendedName>
    <domain>
        <recommendedName>
            <fullName evidence="12">Diaminohydroxyphosphoribosylaminopyrimidine deaminase</fullName>
            <shortName evidence="12">DRAP deaminase</shortName>
            <ecNumber evidence="12">3.5.4.26</ecNumber>
        </recommendedName>
        <alternativeName>
            <fullName evidence="12">Riboflavin-specific deaminase</fullName>
        </alternativeName>
    </domain>
    <domain>
        <recommendedName>
            <fullName evidence="12">5-amino-6-(5-phosphoribosylamino)uracil reductase</fullName>
            <ecNumber evidence="12">1.1.1.193</ecNumber>
        </recommendedName>
        <alternativeName>
            <fullName evidence="12">HTP reductase</fullName>
        </alternativeName>
    </domain>
</protein>
<dbReference type="PROSITE" id="PS00903">
    <property type="entry name" value="CYT_DCMP_DEAMINASES_1"/>
    <property type="match status" value="1"/>
</dbReference>
<comment type="similarity">
    <text evidence="4 12">In the N-terminal section; belongs to the cytidine and deoxycytidylate deaminase family.</text>
</comment>
<dbReference type="NCBIfam" id="TIGR00326">
    <property type="entry name" value="eubact_ribD"/>
    <property type="match status" value="1"/>
</dbReference>
<dbReference type="Pfam" id="PF00383">
    <property type="entry name" value="dCMP_cyt_deam_1"/>
    <property type="match status" value="1"/>
</dbReference>
<dbReference type="Gene3D" id="3.40.140.10">
    <property type="entry name" value="Cytidine Deaminase, domain 2"/>
    <property type="match status" value="1"/>
</dbReference>
<evidence type="ECO:0000256" key="15">
    <source>
        <dbReference type="PIRSR" id="PIRSR006769-3"/>
    </source>
</evidence>
<dbReference type="EMBL" id="FOVR01000001">
    <property type="protein sequence ID" value="SFN68475.1"/>
    <property type="molecule type" value="Genomic_DNA"/>
</dbReference>
<comment type="cofactor">
    <cofactor evidence="12 15">
        <name>Zn(2+)</name>
        <dbReference type="ChEBI" id="CHEBI:29105"/>
    </cofactor>
    <text evidence="12 15">Binds 1 zinc ion.</text>
</comment>
<reference evidence="17 18" key="1">
    <citation type="submission" date="2016-10" db="EMBL/GenBank/DDBJ databases">
        <authorList>
            <person name="de Groot N.N."/>
        </authorList>
    </citation>
    <scope>NUCLEOTIDE SEQUENCE [LARGE SCALE GENOMIC DNA]</scope>
    <source>
        <strain evidence="17 18">CGMCC 1.9157</strain>
    </source>
</reference>
<evidence type="ECO:0000313" key="18">
    <source>
        <dbReference type="Proteomes" id="UP000199236"/>
    </source>
</evidence>
<keyword evidence="10 12" id="KW-0560">Oxidoreductase</keyword>
<evidence type="ECO:0000256" key="4">
    <source>
        <dbReference type="ARBA" id="ARBA00005259"/>
    </source>
</evidence>
<comment type="catalytic activity">
    <reaction evidence="12">
        <text>5-amino-6-(5-phospho-D-ribitylamino)uracil + NADP(+) = 5-amino-6-(5-phospho-D-ribosylamino)uracil + NADPH + H(+)</text>
        <dbReference type="Rhea" id="RHEA:17845"/>
        <dbReference type="ChEBI" id="CHEBI:15378"/>
        <dbReference type="ChEBI" id="CHEBI:57783"/>
        <dbReference type="ChEBI" id="CHEBI:58349"/>
        <dbReference type="ChEBI" id="CHEBI:58421"/>
        <dbReference type="ChEBI" id="CHEBI:58453"/>
        <dbReference type="EC" id="1.1.1.193"/>
    </reaction>
</comment>
<feature type="domain" description="CMP/dCMP-type deaminase" evidence="16">
    <location>
        <begin position="17"/>
        <end position="143"/>
    </location>
</feature>
<dbReference type="GO" id="GO:0008835">
    <property type="term" value="F:diaminohydroxyphosphoribosylaminopyrimidine deaminase activity"/>
    <property type="evidence" value="ECO:0007669"/>
    <property type="project" value="UniProtKB-EC"/>
</dbReference>
<dbReference type="EC" id="1.1.1.193" evidence="12"/>
<feature type="active site" description="Proton donor" evidence="13">
    <location>
        <position position="72"/>
    </location>
</feature>
<comment type="function">
    <text evidence="1 12">Converts 2,5-diamino-6-(ribosylamino)-4(3h)-pyrimidinone 5'-phosphate into 5-amino-6-(ribosylamino)-2,4(1h,3h)-pyrimidinedione 5'-phosphate.</text>
</comment>
<dbReference type="InterPro" id="IPR002734">
    <property type="entry name" value="RibDG_C"/>
</dbReference>
<keyword evidence="7 12" id="KW-0479">Metal-binding</keyword>
<dbReference type="Gene3D" id="3.40.430.10">
    <property type="entry name" value="Dihydrofolate Reductase, subunit A"/>
    <property type="match status" value="1"/>
</dbReference>
<comment type="similarity">
    <text evidence="5 12">In the C-terminal section; belongs to the HTP reductase family.</text>
</comment>
<evidence type="ECO:0000256" key="9">
    <source>
        <dbReference type="ARBA" id="ARBA00022857"/>
    </source>
</evidence>
<keyword evidence="18" id="KW-1185">Reference proteome</keyword>
<feature type="binding site" evidence="15">
    <location>
        <position position="70"/>
    </location>
    <ligand>
        <name>Zn(2+)</name>
        <dbReference type="ChEBI" id="CHEBI:29105"/>
        <note>catalytic</note>
    </ligand>
</feature>
<evidence type="ECO:0000256" key="5">
    <source>
        <dbReference type="ARBA" id="ARBA00007417"/>
    </source>
</evidence>
<dbReference type="InterPro" id="IPR024072">
    <property type="entry name" value="DHFR-like_dom_sf"/>
</dbReference>
<evidence type="ECO:0000313" key="17">
    <source>
        <dbReference type="EMBL" id="SFN68475.1"/>
    </source>
</evidence>
<comment type="catalytic activity">
    <reaction evidence="12">
        <text>2,5-diamino-6-hydroxy-4-(5-phosphoribosylamino)-pyrimidine + H2O + H(+) = 5-amino-6-(5-phospho-D-ribosylamino)uracil + NH4(+)</text>
        <dbReference type="Rhea" id="RHEA:21868"/>
        <dbReference type="ChEBI" id="CHEBI:15377"/>
        <dbReference type="ChEBI" id="CHEBI:15378"/>
        <dbReference type="ChEBI" id="CHEBI:28938"/>
        <dbReference type="ChEBI" id="CHEBI:58453"/>
        <dbReference type="ChEBI" id="CHEBI:58614"/>
        <dbReference type="EC" id="3.5.4.26"/>
    </reaction>
</comment>
<evidence type="ECO:0000256" key="1">
    <source>
        <dbReference type="ARBA" id="ARBA00002151"/>
    </source>
</evidence>
<feature type="binding site" evidence="15">
    <location>
        <position position="95"/>
    </location>
    <ligand>
        <name>Zn(2+)</name>
        <dbReference type="ChEBI" id="CHEBI:29105"/>
        <note>catalytic</note>
    </ligand>
</feature>
<accession>A0A1I5B190</accession>
<dbReference type="SUPFAM" id="SSF53927">
    <property type="entry name" value="Cytidine deaminase-like"/>
    <property type="match status" value="1"/>
</dbReference>
<feature type="binding site" evidence="14">
    <location>
        <position position="204"/>
    </location>
    <ligand>
        <name>substrate</name>
    </ligand>
</feature>
<keyword evidence="11" id="KW-0511">Multifunctional enzyme</keyword>
<evidence type="ECO:0000256" key="7">
    <source>
        <dbReference type="ARBA" id="ARBA00022723"/>
    </source>
</evidence>
<dbReference type="AlphaFoldDB" id="A0A1I5B190"/>
<dbReference type="STRING" id="655353.SAMN04488056_101682"/>
<dbReference type="InterPro" id="IPR004794">
    <property type="entry name" value="Eubact_RibD"/>
</dbReference>
<evidence type="ECO:0000256" key="8">
    <source>
        <dbReference type="ARBA" id="ARBA00022833"/>
    </source>
</evidence>
<comment type="pathway">
    <text evidence="2 12">Cofactor biosynthesis; riboflavin biosynthesis; 5-amino-6-(D-ribitylamino)uracil from GTP: step 2/4.</text>
</comment>
<feature type="binding site" evidence="14">
    <location>
        <position position="220"/>
    </location>
    <ligand>
        <name>NADP(+)</name>
        <dbReference type="ChEBI" id="CHEBI:58349"/>
    </ligand>
</feature>
<dbReference type="Proteomes" id="UP000199236">
    <property type="component" value="Unassembled WGS sequence"/>
</dbReference>
<dbReference type="GO" id="GO:0009231">
    <property type="term" value="P:riboflavin biosynthetic process"/>
    <property type="evidence" value="ECO:0007669"/>
    <property type="project" value="UniProtKB-UniPathway"/>
</dbReference>
<feature type="binding site" evidence="14">
    <location>
        <position position="216"/>
    </location>
    <ligand>
        <name>NADP(+)</name>
        <dbReference type="ChEBI" id="CHEBI:58349"/>
    </ligand>
</feature>
<dbReference type="GO" id="GO:0008703">
    <property type="term" value="F:5-amino-6-(5-phosphoribosylamino)uracil reductase activity"/>
    <property type="evidence" value="ECO:0007669"/>
    <property type="project" value="UniProtKB-EC"/>
</dbReference>
<feature type="binding site" evidence="14">
    <location>
        <position position="224"/>
    </location>
    <ligand>
        <name>substrate</name>
    </ligand>
</feature>
<dbReference type="Pfam" id="PF01872">
    <property type="entry name" value="RibD_C"/>
    <property type="match status" value="1"/>
</dbReference>
<dbReference type="UniPathway" id="UPA00275">
    <property type="reaction ID" value="UER00401"/>
</dbReference>
<feature type="binding site" evidence="14">
    <location>
        <position position="227"/>
    </location>
    <ligand>
        <name>substrate</name>
    </ligand>
</feature>
<evidence type="ECO:0000259" key="16">
    <source>
        <dbReference type="PROSITE" id="PS51747"/>
    </source>
</evidence>
<evidence type="ECO:0000256" key="2">
    <source>
        <dbReference type="ARBA" id="ARBA00004882"/>
    </source>
</evidence>
<keyword evidence="12" id="KW-0378">Hydrolase</keyword>
<evidence type="ECO:0000256" key="3">
    <source>
        <dbReference type="ARBA" id="ARBA00004910"/>
    </source>
</evidence>
<dbReference type="InterPro" id="IPR050765">
    <property type="entry name" value="Riboflavin_Biosynth_HTPR"/>
</dbReference>
<gene>
    <name evidence="17" type="ORF">SAMN04488056_101682</name>
</gene>
<dbReference type="PIRSF" id="PIRSF006769">
    <property type="entry name" value="RibD"/>
    <property type="match status" value="1"/>
</dbReference>
<evidence type="ECO:0000256" key="13">
    <source>
        <dbReference type="PIRSR" id="PIRSR006769-1"/>
    </source>
</evidence>
<evidence type="ECO:0000256" key="10">
    <source>
        <dbReference type="ARBA" id="ARBA00023002"/>
    </source>
</evidence>
<keyword evidence="6 12" id="KW-0686">Riboflavin biosynthesis</keyword>
<dbReference type="PANTHER" id="PTHR38011:SF7">
    <property type="entry name" value="2,5-DIAMINO-6-RIBOSYLAMINO-4(3H)-PYRIMIDINONE 5'-PHOSPHATE REDUCTASE"/>
    <property type="match status" value="1"/>
</dbReference>
<dbReference type="InterPro" id="IPR016192">
    <property type="entry name" value="APOBEC/CMP_deaminase_Zn-bd"/>
</dbReference>
<comment type="pathway">
    <text evidence="3 12">Cofactor biosynthesis; riboflavin biosynthesis; 5-amino-6-(D-ribitylamino)uracil from GTP: step 3/4.</text>
</comment>
<feature type="binding site" evidence="14">
    <location>
        <position position="174"/>
    </location>
    <ligand>
        <name>NADP(+)</name>
        <dbReference type="ChEBI" id="CHEBI:58349"/>
    </ligand>
</feature>
<sequence length="392" mass="42511">MPPQTDRHCMHTLLHTFSDEQLMDLALRLGRRCAGATAENPAVGCVIARNNSGRMEIVGRGWTQEGGRPHAERVALAEAGERAREATAYVTLEPCSHTGKSSPCADALIEAGIARVVCAHPDPDRRVAGRGFEKLRNAGIAVDVGLMQDRAHRDLTGFLSRTVRNRPWLQAKMAFSRDGMIGIKGQGNYPVTGPQAKSRTYALRARADAILVGCDTVLIDNPALTVRLPGLEKRSPVRVVLDSKGRLPVETILVQSAKETPVWIVTTGQMPSDKAKVLEARGCVILRVDATPEGHVDLKMALEAIAERGINTVFAECGAKLADEMLKSGFVDEFFLYQGSELIGLNGLEALHGLPEKALSSAGFILEENCNMGQDKLKRFVRPQSLDALYGD</sequence>
<feature type="binding site" evidence="14">
    <location>
        <position position="316"/>
    </location>
    <ligand>
        <name>substrate</name>
    </ligand>
</feature>
<evidence type="ECO:0000256" key="6">
    <source>
        <dbReference type="ARBA" id="ARBA00022619"/>
    </source>
</evidence>
<evidence type="ECO:0000256" key="12">
    <source>
        <dbReference type="PIRNR" id="PIRNR006769"/>
    </source>
</evidence>